<evidence type="ECO:0000256" key="5">
    <source>
        <dbReference type="ARBA" id="ARBA00022989"/>
    </source>
</evidence>
<comment type="subcellular location">
    <subcellularLocation>
        <location evidence="1">Membrane</location>
        <topology evidence="1">Multi-pass membrane protein</topology>
    </subcellularLocation>
</comment>
<feature type="transmembrane region" description="Helical" evidence="7">
    <location>
        <begin position="116"/>
        <end position="140"/>
    </location>
</feature>
<dbReference type="AlphaFoldDB" id="A0A813MK81"/>
<proteinExistence type="inferred from homology"/>
<dbReference type="Pfam" id="PF04923">
    <property type="entry name" value="Ninjurin"/>
    <property type="match status" value="1"/>
</dbReference>
<evidence type="ECO:0000256" key="2">
    <source>
        <dbReference type="ARBA" id="ARBA00008141"/>
    </source>
</evidence>
<feature type="transmembrane region" description="Helical" evidence="7">
    <location>
        <begin position="85"/>
        <end position="104"/>
    </location>
</feature>
<reference evidence="8" key="1">
    <citation type="submission" date="2021-02" db="EMBL/GenBank/DDBJ databases">
        <authorList>
            <person name="Nowell W R."/>
        </authorList>
    </citation>
    <scope>NUCLEOTIDE SEQUENCE</scope>
    <source>
        <strain evidence="8">Ploen Becks lab</strain>
    </source>
</reference>
<evidence type="ECO:0000313" key="8">
    <source>
        <dbReference type="EMBL" id="CAF0726053.1"/>
    </source>
</evidence>
<keyword evidence="6 7" id="KW-0472">Membrane</keyword>
<dbReference type="PANTHER" id="PTHR12316">
    <property type="entry name" value="NINJURIN-RELATED"/>
    <property type="match status" value="1"/>
</dbReference>
<evidence type="ECO:0000256" key="7">
    <source>
        <dbReference type="SAM" id="Phobius"/>
    </source>
</evidence>
<dbReference type="GO" id="GO:0007155">
    <property type="term" value="P:cell adhesion"/>
    <property type="evidence" value="ECO:0007669"/>
    <property type="project" value="UniProtKB-KW"/>
</dbReference>
<dbReference type="GO" id="GO:0042246">
    <property type="term" value="P:tissue regeneration"/>
    <property type="evidence" value="ECO:0007669"/>
    <property type="project" value="InterPro"/>
</dbReference>
<dbReference type="EMBL" id="CAJNOC010000199">
    <property type="protein sequence ID" value="CAF0726053.1"/>
    <property type="molecule type" value="Genomic_DNA"/>
</dbReference>
<comment type="similarity">
    <text evidence="2">Belongs to the ninjurin family.</text>
</comment>
<organism evidence="8 9">
    <name type="scientific">Brachionus calyciflorus</name>
    <dbReference type="NCBI Taxonomy" id="104777"/>
    <lineage>
        <taxon>Eukaryota</taxon>
        <taxon>Metazoa</taxon>
        <taxon>Spiralia</taxon>
        <taxon>Gnathifera</taxon>
        <taxon>Rotifera</taxon>
        <taxon>Eurotatoria</taxon>
        <taxon>Monogononta</taxon>
        <taxon>Pseudotrocha</taxon>
        <taxon>Ploima</taxon>
        <taxon>Brachionidae</taxon>
        <taxon>Brachionus</taxon>
    </lineage>
</organism>
<comment type="caution">
    <text evidence="8">The sequence shown here is derived from an EMBL/GenBank/DDBJ whole genome shotgun (WGS) entry which is preliminary data.</text>
</comment>
<dbReference type="PANTHER" id="PTHR12316:SF17">
    <property type="entry name" value="NINJURIN C, ISOFORM D"/>
    <property type="match status" value="1"/>
</dbReference>
<evidence type="ECO:0000256" key="3">
    <source>
        <dbReference type="ARBA" id="ARBA00022692"/>
    </source>
</evidence>
<dbReference type="InterPro" id="IPR007007">
    <property type="entry name" value="Ninjurin"/>
</dbReference>
<keyword evidence="3 7" id="KW-0812">Transmembrane</keyword>
<name>A0A813MK81_9BILA</name>
<dbReference type="Proteomes" id="UP000663879">
    <property type="component" value="Unassembled WGS sequence"/>
</dbReference>
<evidence type="ECO:0000256" key="1">
    <source>
        <dbReference type="ARBA" id="ARBA00004141"/>
    </source>
</evidence>
<keyword evidence="4" id="KW-0130">Cell adhesion</keyword>
<evidence type="ECO:0000256" key="6">
    <source>
        <dbReference type="ARBA" id="ARBA00023136"/>
    </source>
</evidence>
<sequence length="180" mass="20224">MSKDTNIQNTNTVTARCDFCKHLTVKSDNPKVSANVDLELGPVKKIENYVLKNVLKTPEALLPQDRKKPATGTVDPNVYTIKKSLATILCLIIIIMSNSIQIKYVLKHGKALFNQFYSIQITLGTASILLSTLIGFLLLYSAKLNFNDVYKHRKSEFLNNLSMILLFILCIVNIFITAMN</sequence>
<evidence type="ECO:0008006" key="10">
    <source>
        <dbReference type="Google" id="ProtNLM"/>
    </source>
</evidence>
<accession>A0A813MK81</accession>
<keyword evidence="9" id="KW-1185">Reference proteome</keyword>
<protein>
    <recommendedName>
        <fullName evidence="10">Ninjurin-2</fullName>
    </recommendedName>
</protein>
<evidence type="ECO:0000256" key="4">
    <source>
        <dbReference type="ARBA" id="ARBA00022889"/>
    </source>
</evidence>
<keyword evidence="5 7" id="KW-1133">Transmembrane helix</keyword>
<feature type="transmembrane region" description="Helical" evidence="7">
    <location>
        <begin position="161"/>
        <end position="179"/>
    </location>
</feature>
<dbReference type="GO" id="GO:0016020">
    <property type="term" value="C:membrane"/>
    <property type="evidence" value="ECO:0007669"/>
    <property type="project" value="UniProtKB-SubCell"/>
</dbReference>
<dbReference type="OrthoDB" id="6114058at2759"/>
<gene>
    <name evidence="8" type="ORF">OXX778_LOCUS2518</name>
</gene>
<evidence type="ECO:0000313" key="9">
    <source>
        <dbReference type="Proteomes" id="UP000663879"/>
    </source>
</evidence>